<dbReference type="EMBL" id="BTFZ01000011">
    <property type="protein sequence ID" value="GMM37399.1"/>
    <property type="molecule type" value="Genomic_DNA"/>
</dbReference>
<feature type="region of interest" description="Disordered" evidence="1">
    <location>
        <begin position="244"/>
        <end position="266"/>
    </location>
</feature>
<evidence type="ECO:0000313" key="2">
    <source>
        <dbReference type="EMBL" id="GMM37399.1"/>
    </source>
</evidence>
<dbReference type="GO" id="GO:0009966">
    <property type="term" value="P:regulation of signal transduction"/>
    <property type="evidence" value="ECO:0007669"/>
    <property type="project" value="InterPro"/>
</dbReference>
<dbReference type="InterPro" id="IPR038511">
    <property type="entry name" value="TAP42/TAP46-like_sf"/>
</dbReference>
<sequence>MSSSEQPITINDQFKKTVRSIELLTLSGKRQDSKEYQHELVQLLNKLLKIKNQVYQLGIFSDNETVEDINTKDIKFLAVEYYLGELVSKKLDYVGDEESQNRRINYDFKIRNLKKSVQFLIDFLAHLQNYNILNEFQSKKLGHFQDHYQPKLSELRPNDPALRREEKIQNFKLEKLINEQLKTFEQRYPKFVNGEEEDENAIDEDTLRELYLNKLRLFSLKSFSHLEMLNMELEVLANRPPERIQEIPLPPPSSSAAAPNGSSADKKLLSQENDYGYTERVEFRKPSELISPEGKVLQPFTFVSSKDQIKKKVFGYGQVMPTMSVEEYIEEEIKRGGIKTETITGEQNSESEDSDEDDSDEKLYKAREWDEFKDAHHRGEGNMKNKG</sequence>
<feature type="compositionally biased region" description="Acidic residues" evidence="1">
    <location>
        <begin position="349"/>
        <end position="360"/>
    </location>
</feature>
<name>A0AAV5QRN1_9ASCO</name>
<dbReference type="Pfam" id="PF04177">
    <property type="entry name" value="TAP42"/>
    <property type="match status" value="1"/>
</dbReference>
<comment type="caution">
    <text evidence="2">The sequence shown here is derived from an EMBL/GenBank/DDBJ whole genome shotgun (WGS) entry which is preliminary data.</text>
</comment>
<accession>A0AAV5QRN1</accession>
<dbReference type="GeneID" id="90075374"/>
<gene>
    <name evidence="2" type="ORF">DASC09_047240</name>
</gene>
<dbReference type="RefSeq" id="XP_064854395.1">
    <property type="nucleotide sequence ID" value="XM_064998323.1"/>
</dbReference>
<dbReference type="GO" id="GO:0051721">
    <property type="term" value="F:protein phosphatase 2A binding"/>
    <property type="evidence" value="ECO:0007669"/>
    <property type="project" value="TreeGrafter"/>
</dbReference>
<dbReference type="InterPro" id="IPR007304">
    <property type="entry name" value="TAP46-like"/>
</dbReference>
<feature type="compositionally biased region" description="Low complexity" evidence="1">
    <location>
        <begin position="254"/>
        <end position="263"/>
    </location>
</feature>
<dbReference type="PANTHER" id="PTHR10933:SF9">
    <property type="entry name" value="IMMUNOGLOBULIN-BINDING PROTEIN 1"/>
    <property type="match status" value="1"/>
</dbReference>
<dbReference type="GO" id="GO:0035303">
    <property type="term" value="P:regulation of dephosphorylation"/>
    <property type="evidence" value="ECO:0007669"/>
    <property type="project" value="TreeGrafter"/>
</dbReference>
<reference evidence="2 3" key="1">
    <citation type="journal article" date="2023" name="Elife">
        <title>Identification of key yeast species and microbe-microbe interactions impacting larval growth of Drosophila in the wild.</title>
        <authorList>
            <person name="Mure A."/>
            <person name="Sugiura Y."/>
            <person name="Maeda R."/>
            <person name="Honda K."/>
            <person name="Sakurai N."/>
            <person name="Takahashi Y."/>
            <person name="Watada M."/>
            <person name="Katoh T."/>
            <person name="Gotoh A."/>
            <person name="Gotoh Y."/>
            <person name="Taniguchi I."/>
            <person name="Nakamura K."/>
            <person name="Hayashi T."/>
            <person name="Katayama T."/>
            <person name="Uemura T."/>
            <person name="Hattori Y."/>
        </authorList>
    </citation>
    <scope>NUCLEOTIDE SEQUENCE [LARGE SCALE GENOMIC DNA]</scope>
    <source>
        <strain evidence="2 3">SC-9</strain>
    </source>
</reference>
<proteinExistence type="predicted"/>
<dbReference type="AlphaFoldDB" id="A0AAV5QRN1"/>
<evidence type="ECO:0000313" key="3">
    <source>
        <dbReference type="Proteomes" id="UP001360560"/>
    </source>
</evidence>
<organism evidence="2 3">
    <name type="scientific">Saccharomycopsis crataegensis</name>
    <dbReference type="NCBI Taxonomy" id="43959"/>
    <lineage>
        <taxon>Eukaryota</taxon>
        <taxon>Fungi</taxon>
        <taxon>Dikarya</taxon>
        <taxon>Ascomycota</taxon>
        <taxon>Saccharomycotina</taxon>
        <taxon>Saccharomycetes</taxon>
        <taxon>Saccharomycopsidaceae</taxon>
        <taxon>Saccharomycopsis</taxon>
    </lineage>
</organism>
<protein>
    <submittedName>
        <fullName evidence="2">Tap42 protein</fullName>
    </submittedName>
</protein>
<feature type="compositionally biased region" description="Basic and acidic residues" evidence="1">
    <location>
        <begin position="361"/>
        <end position="387"/>
    </location>
</feature>
<feature type="region of interest" description="Disordered" evidence="1">
    <location>
        <begin position="336"/>
        <end position="387"/>
    </location>
</feature>
<dbReference type="Proteomes" id="UP001360560">
    <property type="component" value="Unassembled WGS sequence"/>
</dbReference>
<dbReference type="GO" id="GO:0005829">
    <property type="term" value="C:cytosol"/>
    <property type="evidence" value="ECO:0007669"/>
    <property type="project" value="TreeGrafter"/>
</dbReference>
<evidence type="ECO:0000256" key="1">
    <source>
        <dbReference type="SAM" id="MobiDB-lite"/>
    </source>
</evidence>
<keyword evidence="3" id="KW-1185">Reference proteome</keyword>
<dbReference type="Gene3D" id="1.25.40.540">
    <property type="entry name" value="TAP42-like family"/>
    <property type="match status" value="1"/>
</dbReference>
<dbReference type="PANTHER" id="PTHR10933">
    <property type="entry name" value="IMMUNOGLOBULIN-BINDING PROTEIN 1"/>
    <property type="match status" value="1"/>
</dbReference>